<dbReference type="PANTHER" id="PTHR38471:SF2">
    <property type="entry name" value="FOUR HELIX BUNDLE PROTEIN"/>
    <property type="match status" value="1"/>
</dbReference>
<comment type="caution">
    <text evidence="1">The sequence shown here is derived from an EMBL/GenBank/DDBJ whole genome shotgun (WGS) entry which is preliminary data.</text>
</comment>
<sequence length="123" mass="14358">MLKNYKELKVWQKSYQLCLDIYKITKDFPKEEKYGLTSQIRRAVVSIPSNIAEGYGRKTTLEYTHALYIAYGSHCELNTQIELSCDLGYIKKENLKELQENIGEVERMLKALIKSLENKHLNP</sequence>
<reference evidence="1 2" key="1">
    <citation type="journal article" date="2016" name="Nat. Commun.">
        <title>Thousands of microbial genomes shed light on interconnected biogeochemical processes in an aquifer system.</title>
        <authorList>
            <person name="Anantharaman K."/>
            <person name="Brown C.T."/>
            <person name="Hug L.A."/>
            <person name="Sharon I."/>
            <person name="Castelle C.J."/>
            <person name="Probst A.J."/>
            <person name="Thomas B.C."/>
            <person name="Singh A."/>
            <person name="Wilkins M.J."/>
            <person name="Karaoz U."/>
            <person name="Brodie E.L."/>
            <person name="Williams K.H."/>
            <person name="Hubbard S.S."/>
            <person name="Banfield J.F."/>
        </authorList>
    </citation>
    <scope>NUCLEOTIDE SEQUENCE [LARGE SCALE GENOMIC DNA]</scope>
</reference>
<proteinExistence type="predicted"/>
<dbReference type="EMBL" id="MGDF01000127">
    <property type="protein sequence ID" value="OGL44763.1"/>
    <property type="molecule type" value="Genomic_DNA"/>
</dbReference>
<evidence type="ECO:0000313" key="2">
    <source>
        <dbReference type="Proteomes" id="UP000178435"/>
    </source>
</evidence>
<protein>
    <recommendedName>
        <fullName evidence="3">Four helix bundle protein</fullName>
    </recommendedName>
</protein>
<accession>A0A1F7RT92</accession>
<dbReference type="CDD" id="cd16377">
    <property type="entry name" value="23S_rRNA_IVP_like"/>
    <property type="match status" value="1"/>
</dbReference>
<dbReference type="AlphaFoldDB" id="A0A1F7RT92"/>
<dbReference type="PANTHER" id="PTHR38471">
    <property type="entry name" value="FOUR HELIX BUNDLE PROTEIN"/>
    <property type="match status" value="1"/>
</dbReference>
<dbReference type="SUPFAM" id="SSF158446">
    <property type="entry name" value="IVS-encoded protein-like"/>
    <property type="match status" value="1"/>
</dbReference>
<evidence type="ECO:0000313" key="1">
    <source>
        <dbReference type="EMBL" id="OGL44763.1"/>
    </source>
</evidence>
<dbReference type="InterPro" id="IPR012657">
    <property type="entry name" value="23S_rRNA-intervening_sequence"/>
</dbReference>
<dbReference type="Pfam" id="PF05635">
    <property type="entry name" value="23S_rRNA_IVP"/>
    <property type="match status" value="1"/>
</dbReference>
<dbReference type="Gene3D" id="1.20.1440.60">
    <property type="entry name" value="23S rRNA-intervening sequence"/>
    <property type="match status" value="1"/>
</dbReference>
<dbReference type="NCBIfam" id="TIGR02436">
    <property type="entry name" value="four helix bundle protein"/>
    <property type="match status" value="1"/>
</dbReference>
<gene>
    <name evidence="1" type="ORF">A2149_07845</name>
</gene>
<name>A0A1F7RT92_9BACT</name>
<organism evidence="1 2">
    <name type="scientific">Candidatus Schekmanbacteria bacterium RBG_16_38_11</name>
    <dbReference type="NCBI Taxonomy" id="1817880"/>
    <lineage>
        <taxon>Bacteria</taxon>
        <taxon>Candidatus Schekmaniibacteriota</taxon>
    </lineage>
</organism>
<dbReference type="NCBIfam" id="NF008911">
    <property type="entry name" value="PRK12275.1-2"/>
    <property type="match status" value="1"/>
</dbReference>
<evidence type="ECO:0008006" key="3">
    <source>
        <dbReference type="Google" id="ProtNLM"/>
    </source>
</evidence>
<dbReference type="InterPro" id="IPR036583">
    <property type="entry name" value="23S_rRNA_IVS_sf"/>
</dbReference>
<dbReference type="Proteomes" id="UP000178435">
    <property type="component" value="Unassembled WGS sequence"/>
</dbReference>